<gene>
    <name evidence="2" type="ORF">GCM10015535_64840</name>
</gene>
<keyword evidence="3" id="KW-1185">Reference proteome</keyword>
<feature type="region of interest" description="Disordered" evidence="1">
    <location>
        <begin position="1"/>
        <end position="22"/>
    </location>
</feature>
<evidence type="ECO:0000256" key="1">
    <source>
        <dbReference type="SAM" id="MobiDB-lite"/>
    </source>
</evidence>
<comment type="caution">
    <text evidence="2">The sequence shown here is derived from an EMBL/GenBank/DDBJ whole genome shotgun (WGS) entry which is preliminary data.</text>
</comment>
<dbReference type="EMBL" id="BMTF01000035">
    <property type="protein sequence ID" value="GGV96033.1"/>
    <property type="molecule type" value="Genomic_DNA"/>
</dbReference>
<name>A0ABQ2WBU2_9ACTN</name>
<protein>
    <submittedName>
        <fullName evidence="2">Uncharacterized protein</fullName>
    </submittedName>
</protein>
<accession>A0ABQ2WBU2</accession>
<organism evidence="2 3">
    <name type="scientific">Streptomyces gelaticus</name>
    <dbReference type="NCBI Taxonomy" id="285446"/>
    <lineage>
        <taxon>Bacteria</taxon>
        <taxon>Bacillati</taxon>
        <taxon>Actinomycetota</taxon>
        <taxon>Actinomycetes</taxon>
        <taxon>Kitasatosporales</taxon>
        <taxon>Streptomycetaceae</taxon>
        <taxon>Streptomyces</taxon>
    </lineage>
</organism>
<proteinExistence type="predicted"/>
<evidence type="ECO:0000313" key="3">
    <source>
        <dbReference type="Proteomes" id="UP000660675"/>
    </source>
</evidence>
<dbReference type="Proteomes" id="UP000660675">
    <property type="component" value="Unassembled WGS sequence"/>
</dbReference>
<reference evidence="3" key="1">
    <citation type="journal article" date="2019" name="Int. J. Syst. Evol. Microbiol.">
        <title>The Global Catalogue of Microorganisms (GCM) 10K type strain sequencing project: providing services to taxonomists for standard genome sequencing and annotation.</title>
        <authorList>
            <consortium name="The Broad Institute Genomics Platform"/>
            <consortium name="The Broad Institute Genome Sequencing Center for Infectious Disease"/>
            <person name="Wu L."/>
            <person name="Ma J."/>
        </authorList>
    </citation>
    <scope>NUCLEOTIDE SEQUENCE [LARGE SCALE GENOMIC DNA]</scope>
    <source>
        <strain evidence="3">JCM 4376</strain>
    </source>
</reference>
<sequence>MEGFGDPSVVGGRVAEQGGGAAVAREHADSFVGADGSGVDGDADPQDVLLEWCFRWITS</sequence>
<evidence type="ECO:0000313" key="2">
    <source>
        <dbReference type="EMBL" id="GGV96033.1"/>
    </source>
</evidence>